<feature type="domain" description="MYND-type" evidence="6">
    <location>
        <begin position="1521"/>
        <end position="1564"/>
    </location>
</feature>
<feature type="compositionally biased region" description="Polar residues" evidence="5">
    <location>
        <begin position="954"/>
        <end position="970"/>
    </location>
</feature>
<dbReference type="Proteomes" id="UP000091820">
    <property type="component" value="Unassembled WGS sequence"/>
</dbReference>
<dbReference type="InterPro" id="IPR038825">
    <property type="entry name" value="Apical_junction"/>
</dbReference>
<dbReference type="GO" id="GO:0008270">
    <property type="term" value="F:zinc ion binding"/>
    <property type="evidence" value="ECO:0007669"/>
    <property type="project" value="UniProtKB-KW"/>
</dbReference>
<feature type="compositionally biased region" description="Basic and acidic residues" evidence="5">
    <location>
        <begin position="1412"/>
        <end position="1425"/>
    </location>
</feature>
<evidence type="ECO:0000259" key="6">
    <source>
        <dbReference type="PROSITE" id="PS50865"/>
    </source>
</evidence>
<keyword evidence="2 4" id="KW-0863">Zinc-finger</keyword>
<evidence type="ECO:0000313" key="8">
    <source>
        <dbReference type="Proteomes" id="UP000091820"/>
    </source>
</evidence>
<keyword evidence="3" id="KW-0862">Zinc</keyword>
<feature type="compositionally biased region" description="Low complexity" evidence="5">
    <location>
        <begin position="1430"/>
        <end position="1439"/>
    </location>
</feature>
<sequence length="1864" mass="207845">MENSKLQNFVTPINSRVGVLKQNFEIKLPGKISKSTKSKSTQTVLNSKIQEIILLFNTKISQIVPVNNGTSTKFTTLENPYFQSKQQCVTANFTYGKPTGMSNNMACEKDQGGESEAQSPLVKDTKATIMKNLNFGLHNLLMEQDFDQLSVKEKVLVYTKFLDIFEKDGDLKKHVNKIKKCGEGRVVYEQQTPVKYLVKDLETGSRLIKPKANVGNRPQIARKSETIKVRMFSIAKPLKVEERHRCAQNLKLSISDEGLKRAEQNRIYSPPHNNFVNDSKKNLKANTDSQKQSNEHGCDGSSKARCVPIKRIRRIRPKKSIKKTEIENLESTFSTLYKNRASEESQCDEIQNKLDSSIKDLKFISPGKSKESRICRAEKASVFEFSHACEVKELSSNDIETQTDLSTNESNEVDFADLTTKCENLIYEINLPCILSCRESPSTSSVSEIIHENNPPQRSTVEDNCKAPNATKDTLKNTSLTHLIPSLTSDVKFSTNHKINSSSTFAVNPSNFPRSKHRTKQENYSSHIPLLLKSPHRSARENDRTIMQVIQKNDDICQPSRQAISVQQQFPVEDKRRETSKFWMKTEDFLISLDIYYVEPEKLRLQYETLYKESGNNQKVCFGIDNYKFSIHETSQRESRLSSPRLLSHYWFAIGDVTIQFNGKRLSGQKLKNIFRFLNASALETGVMRFGVDEVEFSNTMEHKPNTQKLSLSSICSHLTSLQRSSENALATCSKAPLSSPQLDLAESKISKKIPVGDDYALSSYPFTSNDFDRCSVIQQHHQLTACNGDAVIGSKESFCPIFKHEPREDKLKSKNPFVVDKINQTTQDTAISKTLSAVERTQRYLRCIQRRLNDYINICNLTSRTLKNYGFIPSSERILGEVNNINNANGLCERSKDELEICMYSLICYVNPPENELQKSHDHNPAALSEHQLRIQASLQRLNIPDWFRQYNQNQSRSPEGAVNTSSYRPGNFTRKRTQDSGRWAGLNSKTTSLSSLGSQRSDRSPLLLSPSAHSHHGGQTSLHTHHIQNANVSAASGGAGTFSRWSTSHLNSSQISPSVSQRGSFSRGGPINSSFMSVSSGHSAIRNSMRQPYMGWRSQEKLSQRTAHERLASSLLAQQQRTSPNTRTTILTSVSNGSGNNKLPPLVTPEIQTSIKEVTSAIVHYVNDQTNQQRSRSTSPNSRKCWLESSFVGTRPLDSPQTPIIENTTFTTAVAAAAAASLLSTTNIASAATTTNNNNNNFHTANHNQYNLNTRQNLPINLFGDEAVLTRMNNGGALNNGTTTYSSVASASGTNLIPNISTGYTGLAAAPERSLSSASLEDVLTSLLGLSTTTTYTTTATVTSGVTLATDATATYARSSTGDAIASEAILAANDLKHMPQNIHQQTQPSHPEYEQQKENIQQHQLQVLSKEDQQRLRRRSEGDAPTQKSKQLQQNQKLHQYAANANVKTAYASDSLTTLTHSSASSQPAANNVNIIVGTGTGSSVCLAPRRVSLGDSSESNNKTISAASGELQIKCRNTKCDRNATPADAKKYYKSCHNCTYLYCSRECRRAHWEKHRKACLHSRASNLCRQVLATCKDDLDSQRHLSLMARKGYLSQGRGVVRILFRSAEAAEGFIKHGFQCLGEASYVRWPDLMPAEMGLELYSELLRFSTEYKPESKMLIYVAICVVSEAPGMGQAPVRWERQLVSRCAKLKLCKSVLAELEQPSQPTSGILQQQQQQLSQPITMITVPEPTTEVLILTFNPQLRTSTTQRELVFSNILNILSRRGVVLRRHYPEIFQRLQSFAEGQTDKFNPVTLHPRNSQTGQNFVCIIMPVHSESEIIKLPSAADGGNRVTTIDVGSQAALAQLDDDELLMRTSS</sequence>
<dbReference type="EnsemblMetazoa" id="GBRI039412-RA">
    <property type="protein sequence ID" value="GBRI039412-PA"/>
    <property type="gene ID" value="GBRI039412"/>
</dbReference>
<organism evidence="7 8">
    <name type="scientific">Glossina brevipalpis</name>
    <dbReference type="NCBI Taxonomy" id="37001"/>
    <lineage>
        <taxon>Eukaryota</taxon>
        <taxon>Metazoa</taxon>
        <taxon>Ecdysozoa</taxon>
        <taxon>Arthropoda</taxon>
        <taxon>Hexapoda</taxon>
        <taxon>Insecta</taxon>
        <taxon>Pterygota</taxon>
        <taxon>Neoptera</taxon>
        <taxon>Endopterygota</taxon>
        <taxon>Diptera</taxon>
        <taxon>Brachycera</taxon>
        <taxon>Muscomorpha</taxon>
        <taxon>Hippoboscoidea</taxon>
        <taxon>Glossinidae</taxon>
        <taxon>Glossina</taxon>
    </lineage>
</organism>
<reference evidence="7" key="2">
    <citation type="submission" date="2020-05" db="UniProtKB">
        <authorList>
            <consortium name="EnsemblMetazoa"/>
        </authorList>
    </citation>
    <scope>IDENTIFICATION</scope>
    <source>
        <strain evidence="7">IAEA</strain>
    </source>
</reference>
<feature type="region of interest" description="Disordered" evidence="5">
    <location>
        <begin position="1385"/>
        <end position="1404"/>
    </location>
</feature>
<dbReference type="Pfam" id="PF26649">
    <property type="entry name" value="Ajm-1"/>
    <property type="match status" value="1"/>
</dbReference>
<evidence type="ECO:0000256" key="5">
    <source>
        <dbReference type="SAM" id="MobiDB-lite"/>
    </source>
</evidence>
<dbReference type="SUPFAM" id="SSF144232">
    <property type="entry name" value="HIT/MYND zinc finger-like"/>
    <property type="match status" value="1"/>
</dbReference>
<dbReference type="InterPro" id="IPR002893">
    <property type="entry name" value="Znf_MYND"/>
</dbReference>
<dbReference type="VEuPathDB" id="VectorBase:GBRI039412"/>
<feature type="compositionally biased region" description="Polar residues" evidence="5">
    <location>
        <begin position="1117"/>
        <end position="1143"/>
    </location>
</feature>
<feature type="region of interest" description="Disordered" evidence="5">
    <location>
        <begin position="1050"/>
        <end position="1073"/>
    </location>
</feature>
<keyword evidence="8" id="KW-1185">Reference proteome</keyword>
<accession>A0A1A9X077</accession>
<dbReference type="PANTHER" id="PTHR21517">
    <property type="entry name" value="APICAL JUNCTION COMPONENT 1 HOMOLOG"/>
    <property type="match status" value="1"/>
</dbReference>
<evidence type="ECO:0000256" key="1">
    <source>
        <dbReference type="ARBA" id="ARBA00022723"/>
    </source>
</evidence>
<dbReference type="PROSITE" id="PS50865">
    <property type="entry name" value="ZF_MYND_2"/>
    <property type="match status" value="1"/>
</dbReference>
<feature type="compositionally biased region" description="Polar residues" evidence="5">
    <location>
        <begin position="1050"/>
        <end position="1066"/>
    </location>
</feature>
<reference evidence="8" key="1">
    <citation type="submission" date="2014-03" db="EMBL/GenBank/DDBJ databases">
        <authorList>
            <person name="Aksoy S."/>
            <person name="Warren W."/>
            <person name="Wilson R.K."/>
        </authorList>
    </citation>
    <scope>NUCLEOTIDE SEQUENCE [LARGE SCALE GENOMIC DNA]</scope>
    <source>
        <strain evidence="8">IAEA</strain>
    </source>
</reference>
<keyword evidence="1" id="KW-0479">Metal-binding</keyword>
<dbReference type="GO" id="GO:0045216">
    <property type="term" value="P:cell-cell junction organization"/>
    <property type="evidence" value="ECO:0007669"/>
    <property type="project" value="InterPro"/>
</dbReference>
<protein>
    <recommendedName>
        <fullName evidence="6">MYND-type domain-containing protein</fullName>
    </recommendedName>
</protein>
<dbReference type="PANTHER" id="PTHR21517:SF3">
    <property type="entry name" value="APICAL JUNCTION COMPONENT 1 HOMOLOG"/>
    <property type="match status" value="1"/>
</dbReference>
<feature type="region of interest" description="Disordered" evidence="5">
    <location>
        <begin position="1117"/>
        <end position="1147"/>
    </location>
</feature>
<evidence type="ECO:0000256" key="4">
    <source>
        <dbReference type="PROSITE-ProRule" id="PRU00134"/>
    </source>
</evidence>
<feature type="region of interest" description="Disordered" evidence="5">
    <location>
        <begin position="1411"/>
        <end position="1439"/>
    </location>
</feature>
<evidence type="ECO:0000256" key="3">
    <source>
        <dbReference type="ARBA" id="ARBA00022833"/>
    </source>
</evidence>
<dbReference type="InterPro" id="IPR058586">
    <property type="entry name" value="Ajm-1"/>
</dbReference>
<feature type="compositionally biased region" description="Polar residues" evidence="5">
    <location>
        <begin position="989"/>
        <end position="1001"/>
    </location>
</feature>
<evidence type="ECO:0000313" key="7">
    <source>
        <dbReference type="EnsemblMetazoa" id="GBRI039412-PA"/>
    </source>
</evidence>
<dbReference type="GO" id="GO:0043296">
    <property type="term" value="C:apical junction complex"/>
    <property type="evidence" value="ECO:0007669"/>
    <property type="project" value="TreeGrafter"/>
</dbReference>
<feature type="region of interest" description="Disordered" evidence="5">
    <location>
        <begin position="954"/>
        <end position="1024"/>
    </location>
</feature>
<evidence type="ECO:0000256" key="2">
    <source>
        <dbReference type="ARBA" id="ARBA00022771"/>
    </source>
</evidence>
<name>A0A1A9X077_9MUSC</name>
<dbReference type="GO" id="GO:0005886">
    <property type="term" value="C:plasma membrane"/>
    <property type="evidence" value="ECO:0007669"/>
    <property type="project" value="TreeGrafter"/>
</dbReference>
<proteinExistence type="predicted"/>